<organism evidence="1 2">
    <name type="scientific">Chaenocephalus aceratus</name>
    <name type="common">Blackfin icefish</name>
    <name type="synonym">Chaenichthys aceratus</name>
    <dbReference type="NCBI Taxonomy" id="36190"/>
    <lineage>
        <taxon>Eukaryota</taxon>
        <taxon>Metazoa</taxon>
        <taxon>Chordata</taxon>
        <taxon>Craniata</taxon>
        <taxon>Vertebrata</taxon>
        <taxon>Euteleostomi</taxon>
        <taxon>Actinopterygii</taxon>
        <taxon>Neopterygii</taxon>
        <taxon>Teleostei</taxon>
        <taxon>Neoteleostei</taxon>
        <taxon>Acanthomorphata</taxon>
        <taxon>Eupercaria</taxon>
        <taxon>Perciformes</taxon>
        <taxon>Notothenioidei</taxon>
        <taxon>Channichthyidae</taxon>
        <taxon>Chaenocephalus</taxon>
    </lineage>
</organism>
<comment type="caution">
    <text evidence="1">The sequence shown here is derived from an EMBL/GenBank/DDBJ whole genome shotgun (WGS) entry which is preliminary data.</text>
</comment>
<proteinExistence type="predicted"/>
<evidence type="ECO:0000313" key="1">
    <source>
        <dbReference type="EMBL" id="KAI4816471.1"/>
    </source>
</evidence>
<name>A0ACB9WT45_CHAAC</name>
<dbReference type="Proteomes" id="UP001057452">
    <property type="component" value="Chromosome 12"/>
</dbReference>
<keyword evidence="2" id="KW-1185">Reference proteome</keyword>
<accession>A0ACB9WT45</accession>
<evidence type="ECO:0000313" key="2">
    <source>
        <dbReference type="Proteomes" id="UP001057452"/>
    </source>
</evidence>
<reference evidence="1" key="1">
    <citation type="submission" date="2022-05" db="EMBL/GenBank/DDBJ databases">
        <title>Chromosome-level genome of Chaenocephalus aceratus.</title>
        <authorList>
            <person name="Park H."/>
        </authorList>
    </citation>
    <scope>NUCLEOTIDE SEQUENCE</scope>
    <source>
        <strain evidence="1">KU_202001</strain>
    </source>
</reference>
<gene>
    <name evidence="1" type="ORF">KUCAC02_008798</name>
</gene>
<dbReference type="EMBL" id="CM043796">
    <property type="protein sequence ID" value="KAI4816471.1"/>
    <property type="molecule type" value="Genomic_DNA"/>
</dbReference>
<protein>
    <submittedName>
        <fullName evidence="1">Uncharacterized protein</fullName>
    </submittedName>
</protein>
<sequence length="69" mass="7856">MEDSAVTDFVDKVRTNVKCTPGKGTCGTSQWSAARETARRASRLDEEGLYGVGEIWRVLVRRPGKKWRW</sequence>